<dbReference type="Gene3D" id="3.40.190.10">
    <property type="entry name" value="Periplasmic binding protein-like II"/>
    <property type="match status" value="2"/>
</dbReference>
<dbReference type="Pfam" id="PF00126">
    <property type="entry name" value="HTH_1"/>
    <property type="match status" value="1"/>
</dbReference>
<dbReference type="CDD" id="cd05466">
    <property type="entry name" value="PBP2_LTTR_substrate"/>
    <property type="match status" value="1"/>
</dbReference>
<evidence type="ECO:0000256" key="3">
    <source>
        <dbReference type="ARBA" id="ARBA00023125"/>
    </source>
</evidence>
<keyword evidence="2" id="KW-0805">Transcription regulation</keyword>
<dbReference type="AlphaFoldDB" id="A0A1I0GPM5"/>
<evidence type="ECO:0000256" key="2">
    <source>
        <dbReference type="ARBA" id="ARBA00023015"/>
    </source>
</evidence>
<dbReference type="PANTHER" id="PTHR30126:SF99">
    <property type="entry name" value="TRANSCRIPTIONAL REGULATOR LYSR FAMILY"/>
    <property type="match status" value="1"/>
</dbReference>
<dbReference type="GO" id="GO:0000976">
    <property type="term" value="F:transcription cis-regulatory region binding"/>
    <property type="evidence" value="ECO:0007669"/>
    <property type="project" value="TreeGrafter"/>
</dbReference>
<evidence type="ECO:0000313" key="6">
    <source>
        <dbReference type="EMBL" id="SET73013.1"/>
    </source>
</evidence>
<protein>
    <submittedName>
        <fullName evidence="6">DNA-binding transcriptional regulator, LysR family</fullName>
    </submittedName>
</protein>
<dbReference type="InterPro" id="IPR036390">
    <property type="entry name" value="WH_DNA-bd_sf"/>
</dbReference>
<feature type="domain" description="HTH lysR-type" evidence="5">
    <location>
        <begin position="4"/>
        <end position="61"/>
    </location>
</feature>
<dbReference type="PANTHER" id="PTHR30126">
    <property type="entry name" value="HTH-TYPE TRANSCRIPTIONAL REGULATOR"/>
    <property type="match status" value="1"/>
</dbReference>
<accession>A0A1I0GPM5</accession>
<keyword evidence="4" id="KW-0804">Transcription</keyword>
<keyword evidence="3 6" id="KW-0238">DNA-binding</keyword>
<dbReference type="Gene3D" id="1.10.10.10">
    <property type="entry name" value="Winged helix-like DNA-binding domain superfamily/Winged helix DNA-binding domain"/>
    <property type="match status" value="1"/>
</dbReference>
<dbReference type="EMBL" id="FOHO01000009">
    <property type="protein sequence ID" value="SET73013.1"/>
    <property type="molecule type" value="Genomic_DNA"/>
</dbReference>
<comment type="similarity">
    <text evidence="1">Belongs to the LysR transcriptional regulatory family.</text>
</comment>
<dbReference type="InterPro" id="IPR000847">
    <property type="entry name" value="LysR_HTH_N"/>
</dbReference>
<dbReference type="SUPFAM" id="SSF53850">
    <property type="entry name" value="Periplasmic binding protein-like II"/>
    <property type="match status" value="1"/>
</dbReference>
<dbReference type="PROSITE" id="PS50931">
    <property type="entry name" value="HTH_LYSR"/>
    <property type="match status" value="1"/>
</dbReference>
<dbReference type="SUPFAM" id="SSF46785">
    <property type="entry name" value="Winged helix' DNA-binding domain"/>
    <property type="match status" value="1"/>
</dbReference>
<evidence type="ECO:0000256" key="4">
    <source>
        <dbReference type="ARBA" id="ARBA00023163"/>
    </source>
</evidence>
<proteinExistence type="inferred from homology"/>
<evidence type="ECO:0000256" key="1">
    <source>
        <dbReference type="ARBA" id="ARBA00009437"/>
    </source>
</evidence>
<keyword evidence="7" id="KW-1185">Reference proteome</keyword>
<dbReference type="Pfam" id="PF03466">
    <property type="entry name" value="LysR_substrate"/>
    <property type="match status" value="1"/>
</dbReference>
<evidence type="ECO:0000313" key="7">
    <source>
        <dbReference type="Proteomes" id="UP000199180"/>
    </source>
</evidence>
<dbReference type="InterPro" id="IPR005119">
    <property type="entry name" value="LysR_subst-bd"/>
</dbReference>
<sequence>MMMLNATWLETFTTLAEEGHFTRAAQRLNMTQPGVSQHLRKLEQQLGQRLIARDGKAFTLTAAGEIVRDLGLSRRAQERALHRDIARDDPDQGEVRLACSGGFAMLFYPHAIALMQKAPGLSIQIEAAPQSRIVSGVLDGDFDLGVIAEKPSHPRLDAQHIGQEGLCLVLPADGPDRPDFDELQALGLIAHPDVARYADDVFSANFPNSYQGADRLRRRSHVNQIGQIPLPVAQGVGYTLLPRSGLAAFPLVDRVKIADLPQPQFHALWCISRRGRSWPARVGRIGAMVQALAGDLD</sequence>
<dbReference type="STRING" id="364199.SAMN04489858_10912"/>
<name>A0A1I0GPM5_9RHOB</name>
<gene>
    <name evidence="6" type="ORF">SAMN04489858_10912</name>
</gene>
<dbReference type="PRINTS" id="PR00039">
    <property type="entry name" value="HTHLYSR"/>
</dbReference>
<dbReference type="GO" id="GO:0003700">
    <property type="term" value="F:DNA-binding transcription factor activity"/>
    <property type="evidence" value="ECO:0007669"/>
    <property type="project" value="InterPro"/>
</dbReference>
<dbReference type="Proteomes" id="UP000199180">
    <property type="component" value="Unassembled WGS sequence"/>
</dbReference>
<reference evidence="6 7" key="1">
    <citation type="submission" date="2016-10" db="EMBL/GenBank/DDBJ databases">
        <authorList>
            <person name="de Groot N.N."/>
        </authorList>
    </citation>
    <scope>NUCLEOTIDE SEQUENCE [LARGE SCALE GENOMIC DNA]</scope>
    <source>
        <strain evidence="6 7">DSM 17862</strain>
    </source>
</reference>
<dbReference type="InterPro" id="IPR036388">
    <property type="entry name" value="WH-like_DNA-bd_sf"/>
</dbReference>
<dbReference type="FunFam" id="1.10.10.10:FF:000001">
    <property type="entry name" value="LysR family transcriptional regulator"/>
    <property type="match status" value="1"/>
</dbReference>
<evidence type="ECO:0000259" key="5">
    <source>
        <dbReference type="PROSITE" id="PS50931"/>
    </source>
</evidence>
<organism evidence="6 7">
    <name type="scientific">Paracoccus homiensis</name>
    <dbReference type="NCBI Taxonomy" id="364199"/>
    <lineage>
        <taxon>Bacteria</taxon>
        <taxon>Pseudomonadati</taxon>
        <taxon>Pseudomonadota</taxon>
        <taxon>Alphaproteobacteria</taxon>
        <taxon>Rhodobacterales</taxon>
        <taxon>Paracoccaceae</taxon>
        <taxon>Paracoccus</taxon>
    </lineage>
</organism>